<proteinExistence type="predicted"/>
<comment type="caution">
    <text evidence="1">The sequence shown here is derived from an EMBL/GenBank/DDBJ whole genome shotgun (WGS) entry which is preliminary data.</text>
</comment>
<reference evidence="1" key="1">
    <citation type="journal article" date="2014" name="Front. Microbiol.">
        <title>High frequency of phylogenetically diverse reductive dehalogenase-homologous genes in deep subseafloor sedimentary metagenomes.</title>
        <authorList>
            <person name="Kawai M."/>
            <person name="Futagami T."/>
            <person name="Toyoda A."/>
            <person name="Takaki Y."/>
            <person name="Nishi S."/>
            <person name="Hori S."/>
            <person name="Arai W."/>
            <person name="Tsubouchi T."/>
            <person name="Morono Y."/>
            <person name="Uchiyama I."/>
            <person name="Ito T."/>
            <person name="Fujiyama A."/>
            <person name="Inagaki F."/>
            <person name="Takami H."/>
        </authorList>
    </citation>
    <scope>NUCLEOTIDE SEQUENCE</scope>
    <source>
        <strain evidence="1">Expedition CK06-06</strain>
    </source>
</reference>
<feature type="non-terminal residue" evidence="1">
    <location>
        <position position="1"/>
    </location>
</feature>
<name>X0X8S4_9ZZZZ</name>
<evidence type="ECO:0008006" key="2">
    <source>
        <dbReference type="Google" id="ProtNLM"/>
    </source>
</evidence>
<evidence type="ECO:0000313" key="1">
    <source>
        <dbReference type="EMBL" id="GAG31832.1"/>
    </source>
</evidence>
<dbReference type="AlphaFoldDB" id="X0X8S4"/>
<gene>
    <name evidence="1" type="ORF">S01H1_68400</name>
</gene>
<sequence>RGMFRVDDLTQDLYFSENAQMNGSLWPGLRNLKGVSEGSMTRYPLKRYEPLKAELDAFLMAVIENDHVPVSGEDGLAALRLALALVESGRTHQVVQVADDSI</sequence>
<protein>
    <recommendedName>
        <fullName evidence="2">Gfo/Idh/MocA-like oxidoreductase C-terminal domain-containing protein</fullName>
    </recommendedName>
</protein>
<dbReference type="Gene3D" id="3.30.360.10">
    <property type="entry name" value="Dihydrodipicolinate Reductase, domain 2"/>
    <property type="match status" value="1"/>
</dbReference>
<accession>X0X8S4</accession>
<organism evidence="1">
    <name type="scientific">marine sediment metagenome</name>
    <dbReference type="NCBI Taxonomy" id="412755"/>
    <lineage>
        <taxon>unclassified sequences</taxon>
        <taxon>metagenomes</taxon>
        <taxon>ecological metagenomes</taxon>
    </lineage>
</organism>
<dbReference type="EMBL" id="BARS01045362">
    <property type="protein sequence ID" value="GAG31832.1"/>
    <property type="molecule type" value="Genomic_DNA"/>
</dbReference>